<evidence type="ECO:0000256" key="1">
    <source>
        <dbReference type="ARBA" id="ARBA00022598"/>
    </source>
</evidence>
<dbReference type="STRING" id="1798495.A3C19_02610"/>
<comment type="subcellular location">
    <subcellularLocation>
        <location evidence="8">Cytoplasm</location>
    </subcellularLocation>
</comment>
<keyword evidence="2 8" id="KW-0547">Nucleotide-binding</keyword>
<keyword evidence="4 9" id="KW-0694">RNA-binding</keyword>
<dbReference type="CDD" id="cd00165">
    <property type="entry name" value="S4"/>
    <property type="match status" value="1"/>
</dbReference>
<dbReference type="Pfam" id="PF22421">
    <property type="entry name" value="SYY_C-terminal"/>
    <property type="match status" value="1"/>
</dbReference>
<dbReference type="FunFam" id="1.10.240.10:FF:000001">
    <property type="entry name" value="Tyrosine--tRNA ligase"/>
    <property type="match status" value="1"/>
</dbReference>
<dbReference type="InterPro" id="IPR014729">
    <property type="entry name" value="Rossmann-like_a/b/a_fold"/>
</dbReference>
<dbReference type="GO" id="GO:0003723">
    <property type="term" value="F:RNA binding"/>
    <property type="evidence" value="ECO:0007669"/>
    <property type="project" value="UniProtKB-KW"/>
</dbReference>
<dbReference type="HAMAP" id="MF_02006">
    <property type="entry name" value="Tyr_tRNA_synth_type1"/>
    <property type="match status" value="1"/>
</dbReference>
<dbReference type="Gene3D" id="3.40.50.620">
    <property type="entry name" value="HUPs"/>
    <property type="match status" value="1"/>
</dbReference>
<dbReference type="EC" id="6.1.1.1" evidence="8"/>
<dbReference type="InterPro" id="IPR002307">
    <property type="entry name" value="Tyr-tRNA-ligase"/>
</dbReference>
<keyword evidence="1 8" id="KW-0436">Ligase</keyword>
<evidence type="ECO:0000256" key="6">
    <source>
        <dbReference type="ARBA" id="ARBA00023146"/>
    </source>
</evidence>
<keyword evidence="3 8" id="KW-0067">ATP-binding</keyword>
<dbReference type="GO" id="GO:0004831">
    <property type="term" value="F:tyrosine-tRNA ligase activity"/>
    <property type="evidence" value="ECO:0007669"/>
    <property type="project" value="UniProtKB-UniRule"/>
</dbReference>
<dbReference type="GO" id="GO:0006437">
    <property type="term" value="P:tyrosyl-tRNA aminoacylation"/>
    <property type="evidence" value="ECO:0007669"/>
    <property type="project" value="UniProtKB-UniRule"/>
</dbReference>
<evidence type="ECO:0000256" key="9">
    <source>
        <dbReference type="PROSITE-ProRule" id="PRU00182"/>
    </source>
</evidence>
<dbReference type="InterPro" id="IPR024107">
    <property type="entry name" value="Tyr-tRNA-ligase_bac_1"/>
</dbReference>
<evidence type="ECO:0000256" key="4">
    <source>
        <dbReference type="ARBA" id="ARBA00022884"/>
    </source>
</evidence>
<keyword evidence="5 8" id="KW-0648">Protein biosynthesis</keyword>
<dbReference type="Pfam" id="PF00579">
    <property type="entry name" value="tRNA-synt_1b"/>
    <property type="match status" value="1"/>
</dbReference>
<sequence>MNLAEELKARGLIEHSSTAPETILSVPRTTYLGVDPTADSLHVGHLVPVLLMKRLGDAGNKLVFLVGGGTGQIGDPKEVGERVMLDEKTVARNTRALKSQLKNILGRASFTMVDNADWLGKVRLLPFLRDVGKYFTVNDLIKRDIIKKRIETPDESISFSEFSYALLQGYDYFVLHEKYGVNLQVGATDQWTNILSGVDLVHKKLGKDVYAFTVPLVTDANGKKFGKSEGNAVWLDAKRTSPFRFYQFWINLPDTHVENYLKVYTFLPLADINALMEEHRKNPGERQAQETLARLVTEIVHGPAATAQAAAATDALFSAGGGSASGGGISHLTREQLQVVLAEAPSVTLTKKDVADGSPLADALVAGGLASSKSDARRLIQGKGITLSGQTITDPDQKVFNGDFTNGHALVRKGKQGVLILVLK</sequence>
<feature type="binding site" evidence="8">
    <location>
        <position position="227"/>
    </location>
    <ligand>
        <name>ATP</name>
        <dbReference type="ChEBI" id="CHEBI:30616"/>
    </ligand>
</feature>
<dbReference type="SUPFAM" id="SSF55174">
    <property type="entry name" value="Alpha-L RNA-binding motif"/>
    <property type="match status" value="1"/>
</dbReference>
<evidence type="ECO:0000313" key="11">
    <source>
        <dbReference type="EMBL" id="OGG62632.1"/>
    </source>
</evidence>
<dbReference type="EMBL" id="MFLI01000005">
    <property type="protein sequence ID" value="OGG62632.1"/>
    <property type="molecule type" value="Genomic_DNA"/>
</dbReference>
<feature type="binding site" evidence="8">
    <location>
        <position position="168"/>
    </location>
    <ligand>
        <name>L-tyrosine</name>
        <dbReference type="ChEBI" id="CHEBI:58315"/>
    </ligand>
</feature>
<dbReference type="InterPro" id="IPR024088">
    <property type="entry name" value="Tyr-tRNA-ligase_bac-type"/>
</dbReference>
<dbReference type="InterPro" id="IPR002305">
    <property type="entry name" value="aa-tRNA-synth_Ic"/>
</dbReference>
<dbReference type="Gene3D" id="1.10.240.10">
    <property type="entry name" value="Tyrosyl-Transfer RNA Synthetase"/>
    <property type="match status" value="1"/>
</dbReference>
<feature type="domain" description="Tyrosine--tRNA ligase SYY-like C-terminal" evidence="10">
    <location>
        <begin position="340"/>
        <end position="416"/>
    </location>
</feature>
<evidence type="ECO:0000256" key="2">
    <source>
        <dbReference type="ARBA" id="ARBA00022741"/>
    </source>
</evidence>
<comment type="similarity">
    <text evidence="8">Belongs to the class-I aminoacyl-tRNA synthetase family. TyrS type 1 subfamily.</text>
</comment>
<dbReference type="InterPro" id="IPR036986">
    <property type="entry name" value="S4_RNA-bd_sf"/>
</dbReference>
<dbReference type="PROSITE" id="PS00178">
    <property type="entry name" value="AA_TRNA_LIGASE_I"/>
    <property type="match status" value="1"/>
</dbReference>
<evidence type="ECO:0000256" key="7">
    <source>
        <dbReference type="ARBA" id="ARBA00048248"/>
    </source>
</evidence>
<keyword evidence="8" id="KW-0963">Cytoplasm</keyword>
<proteinExistence type="inferred from homology"/>
<organism evidence="11 12">
    <name type="scientific">Candidatus Kaiserbacteria bacterium RIFCSPHIGHO2_02_FULL_54_22</name>
    <dbReference type="NCBI Taxonomy" id="1798495"/>
    <lineage>
        <taxon>Bacteria</taxon>
        <taxon>Candidatus Kaiseribacteriota</taxon>
    </lineage>
</organism>
<feature type="short sequence motif" description="'KMSKS' region" evidence="8">
    <location>
        <begin position="224"/>
        <end position="228"/>
    </location>
</feature>
<keyword evidence="6 8" id="KW-0030">Aminoacyl-tRNA synthetase</keyword>
<dbReference type="PROSITE" id="PS50889">
    <property type="entry name" value="S4"/>
    <property type="match status" value="1"/>
</dbReference>
<dbReference type="CDD" id="cd00805">
    <property type="entry name" value="TyrRS_core"/>
    <property type="match status" value="1"/>
</dbReference>
<accession>A0A1F6DNN4</accession>
<gene>
    <name evidence="8" type="primary">tyrS</name>
    <name evidence="11" type="ORF">A3C19_02610</name>
</gene>
<evidence type="ECO:0000256" key="5">
    <source>
        <dbReference type="ARBA" id="ARBA00022917"/>
    </source>
</evidence>
<comment type="caution">
    <text evidence="11">The sequence shown here is derived from an EMBL/GenBank/DDBJ whole genome shotgun (WGS) entry which is preliminary data.</text>
</comment>
<dbReference type="PANTHER" id="PTHR11766:SF0">
    <property type="entry name" value="TYROSINE--TRNA LIGASE, MITOCHONDRIAL"/>
    <property type="match status" value="1"/>
</dbReference>
<comment type="subunit">
    <text evidence="8">Homodimer.</text>
</comment>
<dbReference type="InterPro" id="IPR054608">
    <property type="entry name" value="SYY-like_C"/>
</dbReference>
<dbReference type="AlphaFoldDB" id="A0A1F6DNN4"/>
<dbReference type="Proteomes" id="UP000178532">
    <property type="component" value="Unassembled WGS sequence"/>
</dbReference>
<protein>
    <recommendedName>
        <fullName evidence="8">Tyrosine--tRNA ligase</fullName>
        <ecNumber evidence="8">6.1.1.1</ecNumber>
    </recommendedName>
    <alternativeName>
        <fullName evidence="8">Tyrosyl-tRNA synthetase</fullName>
        <shortName evidence="8">TyrRS</shortName>
    </alternativeName>
</protein>
<evidence type="ECO:0000313" key="12">
    <source>
        <dbReference type="Proteomes" id="UP000178532"/>
    </source>
</evidence>
<feature type="binding site" evidence="8">
    <location>
        <position position="164"/>
    </location>
    <ligand>
        <name>L-tyrosine</name>
        <dbReference type="ChEBI" id="CHEBI:58315"/>
    </ligand>
</feature>
<evidence type="ECO:0000256" key="8">
    <source>
        <dbReference type="HAMAP-Rule" id="MF_02006"/>
    </source>
</evidence>
<dbReference type="GO" id="GO:0005829">
    <property type="term" value="C:cytosol"/>
    <property type="evidence" value="ECO:0007669"/>
    <property type="project" value="TreeGrafter"/>
</dbReference>
<dbReference type="GO" id="GO:0005524">
    <property type="term" value="F:ATP binding"/>
    <property type="evidence" value="ECO:0007669"/>
    <property type="project" value="UniProtKB-UniRule"/>
</dbReference>
<comment type="function">
    <text evidence="8">Catalyzes the attachment of tyrosine to tRNA(Tyr) in a two-step reaction: tyrosine is first activated by ATP to form Tyr-AMP and then transferred to the acceptor end of tRNA(Tyr).</text>
</comment>
<dbReference type="PRINTS" id="PR01040">
    <property type="entry name" value="TRNASYNTHTYR"/>
</dbReference>
<feature type="binding site" evidence="8">
    <location>
        <position position="31"/>
    </location>
    <ligand>
        <name>L-tyrosine</name>
        <dbReference type="ChEBI" id="CHEBI:58315"/>
    </ligand>
</feature>
<evidence type="ECO:0000259" key="10">
    <source>
        <dbReference type="Pfam" id="PF22421"/>
    </source>
</evidence>
<name>A0A1F6DNN4_9BACT</name>
<dbReference type="Gene3D" id="3.10.290.10">
    <property type="entry name" value="RNA-binding S4 domain"/>
    <property type="match status" value="1"/>
</dbReference>
<reference evidence="11 12" key="1">
    <citation type="journal article" date="2016" name="Nat. Commun.">
        <title>Thousands of microbial genomes shed light on interconnected biogeochemical processes in an aquifer system.</title>
        <authorList>
            <person name="Anantharaman K."/>
            <person name="Brown C.T."/>
            <person name="Hug L.A."/>
            <person name="Sharon I."/>
            <person name="Castelle C.J."/>
            <person name="Probst A.J."/>
            <person name="Thomas B.C."/>
            <person name="Singh A."/>
            <person name="Wilkins M.J."/>
            <person name="Karaoz U."/>
            <person name="Brodie E.L."/>
            <person name="Williams K.H."/>
            <person name="Hubbard S.S."/>
            <person name="Banfield J.F."/>
        </authorList>
    </citation>
    <scope>NUCLEOTIDE SEQUENCE [LARGE SCALE GENOMIC DNA]</scope>
</reference>
<dbReference type="SUPFAM" id="SSF52374">
    <property type="entry name" value="Nucleotidylyl transferase"/>
    <property type="match status" value="1"/>
</dbReference>
<comment type="catalytic activity">
    <reaction evidence="7 8">
        <text>tRNA(Tyr) + L-tyrosine + ATP = L-tyrosyl-tRNA(Tyr) + AMP + diphosphate + H(+)</text>
        <dbReference type="Rhea" id="RHEA:10220"/>
        <dbReference type="Rhea" id="RHEA-COMP:9706"/>
        <dbReference type="Rhea" id="RHEA-COMP:9707"/>
        <dbReference type="ChEBI" id="CHEBI:15378"/>
        <dbReference type="ChEBI" id="CHEBI:30616"/>
        <dbReference type="ChEBI" id="CHEBI:33019"/>
        <dbReference type="ChEBI" id="CHEBI:58315"/>
        <dbReference type="ChEBI" id="CHEBI:78442"/>
        <dbReference type="ChEBI" id="CHEBI:78536"/>
        <dbReference type="ChEBI" id="CHEBI:456215"/>
        <dbReference type="EC" id="6.1.1.1"/>
    </reaction>
</comment>
<evidence type="ECO:0000256" key="3">
    <source>
        <dbReference type="ARBA" id="ARBA00022840"/>
    </source>
</evidence>
<feature type="short sequence motif" description="'HIGH' region" evidence="8">
    <location>
        <begin position="36"/>
        <end position="45"/>
    </location>
</feature>
<dbReference type="InterPro" id="IPR001412">
    <property type="entry name" value="aa-tRNA-synth_I_CS"/>
</dbReference>
<dbReference type="NCBIfam" id="TIGR00234">
    <property type="entry name" value="tyrS"/>
    <property type="match status" value="1"/>
</dbReference>
<dbReference type="PANTHER" id="PTHR11766">
    <property type="entry name" value="TYROSYL-TRNA SYNTHETASE"/>
    <property type="match status" value="1"/>
</dbReference>